<dbReference type="PATRIC" id="fig|1069083.5.peg.961"/>
<dbReference type="PANTHER" id="PTHR12636">
    <property type="entry name" value="NEP1/MRA1"/>
    <property type="match status" value="1"/>
</dbReference>
<keyword evidence="7 10" id="KW-0949">S-adenosyl-L-methionine</keyword>
<feature type="site" description="Interaction with substrate rRNA" evidence="10">
    <location>
        <position position="97"/>
    </location>
</feature>
<dbReference type="InterPro" id="IPR029028">
    <property type="entry name" value="Alpha/beta_knot_MTases"/>
</dbReference>
<feature type="binding site" evidence="10">
    <location>
        <position position="161"/>
    </location>
    <ligand>
        <name>S-adenosyl-L-methionine</name>
        <dbReference type="ChEBI" id="CHEBI:59789"/>
    </ligand>
</feature>
<evidence type="ECO:0000313" key="11">
    <source>
        <dbReference type="EMBL" id="ENN95953.1"/>
    </source>
</evidence>
<sequence>MYNIILANSALELIPKEIKNKIKPSKVYKYDILDANYHYKAMKFLKDRERRGRPDIVHVSLLTILDSPLNHERMLNTYVHTYDNKVLYIDPKTRLPRNYFRFLGVMEKVLKGYKNPLIKLEKKTLEELLFDINAKNIALLTKKGKVININDMKRYDTFLIGGFPYGEIRINEEGLNIDKISLYNKGLMAWTVCGIVCYSLYFK</sequence>
<feature type="site" description="Interaction with substrate rRNA" evidence="10">
    <location>
        <position position="101"/>
    </location>
</feature>
<dbReference type="InterPro" id="IPR005304">
    <property type="entry name" value="Rbsml_bgen_MeTrfase_EMG1/NEP1"/>
</dbReference>
<keyword evidence="6 10" id="KW-0808">Transferase</keyword>
<evidence type="ECO:0000256" key="9">
    <source>
        <dbReference type="ARBA" id="ARBA00022884"/>
    </source>
</evidence>
<comment type="catalytic activity">
    <reaction evidence="10">
        <text>a pseudouridine in rRNA + S-adenosyl-L-methionine = an N(1)-methylpseudouridine in rRNA + S-adenosyl-L-homocysteine + H(+)</text>
        <dbReference type="Rhea" id="RHEA:46696"/>
        <dbReference type="Rhea" id="RHEA-COMP:11634"/>
        <dbReference type="Rhea" id="RHEA-COMP:13933"/>
        <dbReference type="ChEBI" id="CHEBI:15378"/>
        <dbReference type="ChEBI" id="CHEBI:57856"/>
        <dbReference type="ChEBI" id="CHEBI:59789"/>
        <dbReference type="ChEBI" id="CHEBI:65314"/>
        <dbReference type="ChEBI" id="CHEBI:74890"/>
    </reaction>
</comment>
<feature type="site" description="Interaction with substrate rRNA" evidence="10">
    <location>
        <position position="94"/>
    </location>
</feature>
<organism evidence="11 12">
    <name type="scientific">Methanocaldococcus villosus KIN24-T80</name>
    <dbReference type="NCBI Taxonomy" id="1069083"/>
    <lineage>
        <taxon>Archaea</taxon>
        <taxon>Methanobacteriati</taxon>
        <taxon>Methanobacteriota</taxon>
        <taxon>Methanomada group</taxon>
        <taxon>Methanococci</taxon>
        <taxon>Methanococcales</taxon>
        <taxon>Methanocaldococcaceae</taxon>
        <taxon>Methanocaldococcus</taxon>
    </lineage>
</organism>
<name>N6V0X2_9EURY</name>
<accession>N6V0X2</accession>
<keyword evidence="9 10" id="KW-0694">RNA-binding</keyword>
<feature type="site" description="Interaction with substrate rRNA" evidence="10">
    <location>
        <position position="53"/>
    </location>
</feature>
<evidence type="ECO:0000256" key="6">
    <source>
        <dbReference type="ARBA" id="ARBA00022679"/>
    </source>
</evidence>
<dbReference type="GO" id="GO:0070037">
    <property type="term" value="F:rRNA (pseudouridine) methyltransferase activity"/>
    <property type="evidence" value="ECO:0007669"/>
    <property type="project" value="UniProtKB-UniRule"/>
</dbReference>
<dbReference type="CDD" id="cd18088">
    <property type="entry name" value="Nep1-like"/>
    <property type="match status" value="1"/>
</dbReference>
<dbReference type="HAMAP" id="MF_00554">
    <property type="entry name" value="NEP1"/>
    <property type="match status" value="1"/>
</dbReference>
<dbReference type="PANTHER" id="PTHR12636:SF5">
    <property type="entry name" value="RIBOSOMAL RNA SMALL SUBUNIT METHYLTRANSFERASE NEP1"/>
    <property type="match status" value="1"/>
</dbReference>
<evidence type="ECO:0000256" key="7">
    <source>
        <dbReference type="ARBA" id="ARBA00022691"/>
    </source>
</evidence>
<evidence type="ECO:0000256" key="1">
    <source>
        <dbReference type="ARBA" id="ARBA00008115"/>
    </source>
</evidence>
<dbReference type="InterPro" id="IPR023503">
    <property type="entry name" value="Ribosome_NEP1_arc"/>
</dbReference>
<comment type="caution">
    <text evidence="11">The sequence shown here is derived from an EMBL/GenBank/DDBJ whole genome shotgun (WGS) entry which is preliminary data.</text>
</comment>
<feature type="binding site" evidence="10">
    <location>
        <begin position="182"/>
        <end position="187"/>
    </location>
    <ligand>
        <name>S-adenosyl-L-methionine</name>
        <dbReference type="ChEBI" id="CHEBI:59789"/>
    </ligand>
</feature>
<dbReference type="AlphaFoldDB" id="N6V0X2"/>
<comment type="similarity">
    <text evidence="1 10">Belongs to the class IV-like SAM-binding methyltransferase superfamily. RNA methyltransferase NEP1 family.</text>
</comment>
<evidence type="ECO:0000256" key="10">
    <source>
        <dbReference type="HAMAP-Rule" id="MF_00554"/>
    </source>
</evidence>
<dbReference type="EMBL" id="APMM01000031">
    <property type="protein sequence ID" value="ENN95953.1"/>
    <property type="molecule type" value="Genomic_DNA"/>
</dbReference>
<dbReference type="EC" id="2.1.1.-" evidence="10"/>
<dbReference type="NCBIfam" id="NF003204">
    <property type="entry name" value="PRK04171.1-3"/>
    <property type="match status" value="1"/>
</dbReference>
<reference evidence="11 12" key="1">
    <citation type="journal article" date="2013" name="Genome Announc.">
        <title>Draft Genome Sequence of a Highly Flagellated, Fast-Swimming Archaeon, Methanocaldococcus villosus Strain KIN24-T80 (DSM 22612).</title>
        <authorList>
            <person name="Thennarasu S."/>
            <person name="Polireddy D."/>
            <person name="Antony A."/>
            <person name="Yada M.R."/>
            <person name="Algarawi S."/>
            <person name="Sivakumar N."/>
        </authorList>
    </citation>
    <scope>NUCLEOTIDE SEQUENCE [LARGE SCALE GENOMIC DNA]</scope>
    <source>
        <strain evidence="11 12">KIN24-T80</strain>
    </source>
</reference>
<evidence type="ECO:0000256" key="5">
    <source>
        <dbReference type="ARBA" id="ARBA00022603"/>
    </source>
</evidence>
<dbReference type="RefSeq" id="WP_004592077.1">
    <property type="nucleotide sequence ID" value="NZ_APMM01000031.1"/>
</dbReference>
<dbReference type="Gene3D" id="3.40.1280.10">
    <property type="match status" value="1"/>
</dbReference>
<evidence type="ECO:0000313" key="12">
    <source>
        <dbReference type="Proteomes" id="UP000053695"/>
    </source>
</evidence>
<dbReference type="OrthoDB" id="7612at2157"/>
<evidence type="ECO:0000256" key="4">
    <source>
        <dbReference type="ARBA" id="ARBA00022552"/>
    </source>
</evidence>
<keyword evidence="8 10" id="KW-0699">rRNA-binding</keyword>
<dbReference type="GO" id="GO:0070475">
    <property type="term" value="P:rRNA base methylation"/>
    <property type="evidence" value="ECO:0007669"/>
    <property type="project" value="InterPro"/>
</dbReference>
<evidence type="ECO:0000256" key="3">
    <source>
        <dbReference type="ARBA" id="ARBA00022517"/>
    </source>
</evidence>
<keyword evidence="4 10" id="KW-0698">rRNA processing</keyword>
<dbReference type="Proteomes" id="UP000053695">
    <property type="component" value="Unassembled WGS sequence"/>
</dbReference>
<protein>
    <recommendedName>
        <fullName evidence="10">Ribosomal RNA small subunit methyltransferase Nep1</fullName>
        <ecNumber evidence="10">2.1.1.-</ecNumber>
    </recommendedName>
    <alternativeName>
        <fullName evidence="10">16S rRNA (pseudouridine-N1-)-methyltransferase Nep1</fullName>
    </alternativeName>
</protein>
<comment type="subunit">
    <text evidence="2 10">Homodimer.</text>
</comment>
<evidence type="ECO:0000256" key="8">
    <source>
        <dbReference type="ARBA" id="ARBA00022730"/>
    </source>
</evidence>
<keyword evidence="5 10" id="KW-0489">Methyltransferase</keyword>
<dbReference type="GO" id="GO:0019843">
    <property type="term" value="F:rRNA binding"/>
    <property type="evidence" value="ECO:0007669"/>
    <property type="project" value="UniProtKB-UniRule"/>
</dbReference>
<dbReference type="InterPro" id="IPR029026">
    <property type="entry name" value="tRNA_m1G_MTases_N"/>
</dbReference>
<comment type="function">
    <text evidence="10">Methyltransferase involved in ribosomal biogenesis. Specifically catalyzes the N1-methylation of the pseudouridine corresponding to position 914 in M.jannaschii 16S rRNA.</text>
</comment>
<gene>
    <name evidence="10" type="primary">nep1</name>
    <name evidence="11" type="ORF">J422_04905</name>
</gene>
<dbReference type="STRING" id="1069083.GCA_000371805_00510"/>
<keyword evidence="12" id="KW-1185">Reference proteome</keyword>
<evidence type="ECO:0000256" key="2">
    <source>
        <dbReference type="ARBA" id="ARBA00011738"/>
    </source>
</evidence>
<dbReference type="Pfam" id="PF03587">
    <property type="entry name" value="EMG1"/>
    <property type="match status" value="1"/>
</dbReference>
<dbReference type="SUPFAM" id="SSF75217">
    <property type="entry name" value="alpha/beta knot"/>
    <property type="match status" value="1"/>
</dbReference>
<feature type="binding site" evidence="10">
    <location>
        <position position="166"/>
    </location>
    <ligand>
        <name>S-adenosyl-L-methionine</name>
        <dbReference type="ChEBI" id="CHEBI:59789"/>
    </ligand>
</feature>
<proteinExistence type="inferred from homology"/>
<feature type="site" description="Stabilizes Arg-xx" evidence="10">
    <location>
        <position position="55"/>
    </location>
</feature>
<keyword evidence="3 10" id="KW-0690">Ribosome biogenesis</keyword>
<dbReference type="FunFam" id="3.40.1280.10:FF:000042">
    <property type="entry name" value="Ribosomal RNA small subunit methyltransferase Nep1"/>
    <property type="match status" value="1"/>
</dbReference>